<dbReference type="RefSeq" id="WP_198466878.1">
    <property type="nucleotide sequence ID" value="NZ_JAEFDC010000007.1"/>
</dbReference>
<comment type="caution">
    <text evidence="2">The sequence shown here is derived from an EMBL/GenBank/DDBJ whole genome shotgun (WGS) entry which is preliminary data.</text>
</comment>
<name>A0ABS0SP47_9FLAO</name>
<dbReference type="EMBL" id="JAEFDC010000007">
    <property type="protein sequence ID" value="MBI1647252.1"/>
    <property type="molecule type" value="Genomic_DNA"/>
</dbReference>
<dbReference type="Pfam" id="PF10592">
    <property type="entry name" value="AIPR"/>
    <property type="match status" value="1"/>
</dbReference>
<organism evidence="2 3">
    <name type="scientific">Capnocytophaga periodontitidis</name>
    <dbReference type="NCBI Taxonomy" id="2795027"/>
    <lineage>
        <taxon>Bacteria</taxon>
        <taxon>Pseudomonadati</taxon>
        <taxon>Bacteroidota</taxon>
        <taxon>Flavobacteriia</taxon>
        <taxon>Flavobacteriales</taxon>
        <taxon>Flavobacteriaceae</taxon>
        <taxon>Capnocytophaga</taxon>
    </lineage>
</organism>
<dbReference type="InterPro" id="IPR018891">
    <property type="entry name" value="AIPR_C"/>
</dbReference>
<protein>
    <submittedName>
        <fullName evidence="2">AIPR family protein</fullName>
    </submittedName>
</protein>
<keyword evidence="3" id="KW-1185">Reference proteome</keyword>
<sequence length="572" mass="66383">MEQNFDIGLNAKINEFAKKFNIDREKIKDDDIFEDFANYTIASTLLEEEVENVKSVSTNKAQGIDGIAIIINDKLISEESDLAKFGESEPIKIRIGFIQSTIKGSFDEQKLRAFTDEVVNFLVGKSKIEPYYTIYSKLLDVSGDYISRIVETPRVSLFFLSARTSHNIQEDKINIEKAKITSRNELENKCHLDNFCIYQKEEIKNEYDKISKFHTPEITFEKSVSLSSVDKVELSLLTIIKFSELKKLILTPDGNLKERLFVENVRSYIGSTNVNLDIRNTLNTDSQKQYFPFLNNGLVIICDKIERHPVIEKSFKLTFPRIINGCQTTNELFKKYKKSNDIDSVEIVAKVISTKDNEIKKRIIYSANNQNSISKDLQSLNEFHEKIENYFLGKDSSNYHLYFERLRGQHSNVIPPYSKINIETLARVFISVFLKKPHEMKSSALAIIENYQEKKLVFDSANHNPNQYYYCGVLWYWFNYLLLNEKFTLRSKTMDMHVLMASDIFLEKKQINSIDNKISFLDNENNATNLILDTVNILNNQEYLFERRGLYSNPKTQELITFLTNANPTTNN</sequence>
<evidence type="ECO:0000313" key="2">
    <source>
        <dbReference type="EMBL" id="MBI1647252.1"/>
    </source>
</evidence>
<evidence type="ECO:0000259" key="1">
    <source>
        <dbReference type="Pfam" id="PF10592"/>
    </source>
</evidence>
<dbReference type="Proteomes" id="UP000641139">
    <property type="component" value="Unassembled WGS sequence"/>
</dbReference>
<reference evidence="2 3" key="1">
    <citation type="journal article" date="2021" name="Int. J. Syst. Evol. Microbiol.">
        <title>Capnocytophaga periodontitidis sp. nov., isolated from subgingival plaque of periodontitis patient.</title>
        <authorList>
            <person name="Zhang Y."/>
            <person name="Qiao D."/>
            <person name="Shi W."/>
            <person name="Wu D."/>
            <person name="Cai M."/>
        </authorList>
    </citation>
    <scope>NUCLEOTIDE SEQUENCE [LARGE SCALE GENOMIC DNA]</scope>
    <source>
        <strain evidence="2 3">051621</strain>
    </source>
</reference>
<accession>A0ABS0SP47</accession>
<evidence type="ECO:0000313" key="3">
    <source>
        <dbReference type="Proteomes" id="UP000641139"/>
    </source>
</evidence>
<gene>
    <name evidence="2" type="ORF">I7X30_09305</name>
</gene>
<feature type="domain" description="Abortive phage infection protein C-terminal" evidence="1">
    <location>
        <begin position="262"/>
        <end position="540"/>
    </location>
</feature>
<proteinExistence type="predicted"/>